<feature type="region of interest" description="Disordered" evidence="1">
    <location>
        <begin position="64"/>
        <end position="96"/>
    </location>
</feature>
<evidence type="ECO:0000256" key="1">
    <source>
        <dbReference type="SAM" id="MobiDB-lite"/>
    </source>
</evidence>
<evidence type="ECO:0000259" key="2">
    <source>
        <dbReference type="PROSITE" id="PS00028"/>
    </source>
</evidence>
<dbReference type="Proteomes" id="UP000298138">
    <property type="component" value="Unassembled WGS sequence"/>
</dbReference>
<accession>A0A4S2MM21</accession>
<feature type="compositionally biased region" description="Polar residues" evidence="1">
    <location>
        <begin position="74"/>
        <end position="89"/>
    </location>
</feature>
<gene>
    <name evidence="3" type="ORF">EX30DRAFT_166175</name>
</gene>
<dbReference type="AlphaFoldDB" id="A0A4S2MM21"/>
<dbReference type="InterPro" id="IPR013087">
    <property type="entry name" value="Znf_C2H2_type"/>
</dbReference>
<sequence length="313" mass="35185">MNAEKTHGIGGYGERCHICHRTVKSLAGLSRHMTLKHPSIHSKPSLSIPTPYPGQLREVILSSQPSHQMEIERSTSALSIESASTQPSDPNEIDSIPFHHRKFQPLDHHEAPNCALHPFSDSDSEESSSSDDIIRWSETIASQEGSGEFTKLEDDDPWNLSDVAELEDGFFNLDTDYQWVEESEGDTQSTVTSTSSSTQIEEHPKASGTWINLAVPLIEFSNNLAREPWQPFRSAEDFTLARWLVDAAVPKTHINRFFNTGMAIGRSLSYTSGDSLWNQIARMPEHLPKWIKGTYTADDTTIPFYYRDIIQVV</sequence>
<dbReference type="OrthoDB" id="5429575at2759"/>
<feature type="region of interest" description="Disordered" evidence="1">
    <location>
        <begin position="110"/>
        <end position="132"/>
    </location>
</feature>
<evidence type="ECO:0000313" key="4">
    <source>
        <dbReference type="Proteomes" id="UP000298138"/>
    </source>
</evidence>
<proteinExistence type="predicted"/>
<protein>
    <recommendedName>
        <fullName evidence="2">C2H2-type domain-containing protein</fullName>
    </recommendedName>
</protein>
<feature type="region of interest" description="Disordered" evidence="1">
    <location>
        <begin position="181"/>
        <end position="203"/>
    </location>
</feature>
<feature type="domain" description="C2H2-type" evidence="2">
    <location>
        <begin position="16"/>
        <end position="37"/>
    </location>
</feature>
<evidence type="ECO:0000313" key="3">
    <source>
        <dbReference type="EMBL" id="TGZ78082.1"/>
    </source>
</evidence>
<dbReference type="InParanoid" id="A0A4S2MM21"/>
<dbReference type="EMBL" id="ML220145">
    <property type="protein sequence ID" value="TGZ78082.1"/>
    <property type="molecule type" value="Genomic_DNA"/>
</dbReference>
<name>A0A4S2MM21_9PEZI</name>
<organism evidence="3 4">
    <name type="scientific">Ascodesmis nigricans</name>
    <dbReference type="NCBI Taxonomy" id="341454"/>
    <lineage>
        <taxon>Eukaryota</taxon>
        <taxon>Fungi</taxon>
        <taxon>Dikarya</taxon>
        <taxon>Ascomycota</taxon>
        <taxon>Pezizomycotina</taxon>
        <taxon>Pezizomycetes</taxon>
        <taxon>Pezizales</taxon>
        <taxon>Ascodesmidaceae</taxon>
        <taxon>Ascodesmis</taxon>
    </lineage>
</organism>
<feature type="compositionally biased region" description="Low complexity" evidence="1">
    <location>
        <begin position="187"/>
        <end position="199"/>
    </location>
</feature>
<reference evidence="3 4" key="1">
    <citation type="submission" date="2019-04" db="EMBL/GenBank/DDBJ databases">
        <title>Comparative genomics and transcriptomics to analyze fruiting body development in filamentous ascomycetes.</title>
        <authorList>
            <consortium name="DOE Joint Genome Institute"/>
            <person name="Lutkenhaus R."/>
            <person name="Traeger S."/>
            <person name="Breuer J."/>
            <person name="Kuo A."/>
            <person name="Lipzen A."/>
            <person name="Pangilinan J."/>
            <person name="Dilworth D."/>
            <person name="Sandor L."/>
            <person name="Poggeler S."/>
            <person name="Barry K."/>
            <person name="Grigoriev I.V."/>
            <person name="Nowrousian M."/>
        </authorList>
    </citation>
    <scope>NUCLEOTIDE SEQUENCE [LARGE SCALE GENOMIC DNA]</scope>
    <source>
        <strain evidence="3 4">CBS 389.68</strain>
    </source>
</reference>
<dbReference type="PROSITE" id="PS00028">
    <property type="entry name" value="ZINC_FINGER_C2H2_1"/>
    <property type="match status" value="1"/>
</dbReference>
<keyword evidence="4" id="KW-1185">Reference proteome</keyword>